<evidence type="ECO:0000259" key="1">
    <source>
        <dbReference type="Pfam" id="PF00117"/>
    </source>
</evidence>
<dbReference type="InterPro" id="IPR017926">
    <property type="entry name" value="GATASE"/>
</dbReference>
<sequence>MNQRIAIVDASVGETPAERNLTRSLDAETTVYKVSDSQLPPVPAGVDPRYDGVVISGSQTSVYDDRGWIHDLTSWVRAVHQADVPTLGICWGHQFLAQSLGGRVVDMGEHELGYRTVHRRGEDTLFADMSSSFTAFQTHSDRVAELPAGAVELARNEYGIQAFRLGTRYGVQFHPEYDRETAEWVIGNKDLTDERREAVTATMTGESVTAAQEATTVFDNFLELVATHQQRPGRFE</sequence>
<accession>A0A0N0BPN8</accession>
<dbReference type="EMBL" id="LIUF01000002">
    <property type="protein sequence ID" value="KOX94046.1"/>
    <property type="molecule type" value="Genomic_DNA"/>
</dbReference>
<dbReference type="GO" id="GO:0016740">
    <property type="term" value="F:transferase activity"/>
    <property type="evidence" value="ECO:0007669"/>
    <property type="project" value="UniProtKB-KW"/>
</dbReference>
<dbReference type="SUPFAM" id="SSF52317">
    <property type="entry name" value="Class I glutamine amidotransferase-like"/>
    <property type="match status" value="1"/>
</dbReference>
<dbReference type="AlphaFoldDB" id="A0A0N0BPN8"/>
<gene>
    <name evidence="2" type="ORF">AMS69_09030</name>
</gene>
<feature type="domain" description="Glutamine amidotransferase" evidence="1">
    <location>
        <begin position="22"/>
        <end position="181"/>
    </location>
</feature>
<organism evidence="2 3">
    <name type="scientific">Haloarcula rubripromontorii</name>
    <dbReference type="NCBI Taxonomy" id="1705562"/>
    <lineage>
        <taxon>Archaea</taxon>
        <taxon>Methanobacteriati</taxon>
        <taxon>Methanobacteriota</taxon>
        <taxon>Stenosarchaea group</taxon>
        <taxon>Halobacteria</taxon>
        <taxon>Halobacteriales</taxon>
        <taxon>Haloarculaceae</taxon>
        <taxon>Haloarcula</taxon>
    </lineage>
</organism>
<dbReference type="OrthoDB" id="7388at2157"/>
<dbReference type="PROSITE" id="PS51273">
    <property type="entry name" value="GATASE_TYPE_1"/>
    <property type="match status" value="1"/>
</dbReference>
<dbReference type="CDD" id="cd01741">
    <property type="entry name" value="GATase1_1"/>
    <property type="match status" value="1"/>
</dbReference>
<dbReference type="RefSeq" id="WP_053967721.1">
    <property type="nucleotide sequence ID" value="NZ_LIUF01000002.1"/>
</dbReference>
<reference evidence="2 3" key="1">
    <citation type="submission" date="2015-08" db="EMBL/GenBank/DDBJ databases">
        <title>Genomes of Isolates from Cabo Rojo, PR.</title>
        <authorList>
            <person name="Sanchez-Nieves R.L."/>
            <person name="Montalvo-Rodriguez R."/>
        </authorList>
    </citation>
    <scope>NUCLEOTIDE SEQUENCE [LARGE SCALE GENOMIC DNA]</scope>
    <source>
        <strain evidence="2 3">SL3</strain>
    </source>
</reference>
<dbReference type="InterPro" id="IPR029062">
    <property type="entry name" value="Class_I_gatase-like"/>
</dbReference>
<dbReference type="STRING" id="1705562.AMS69_09030"/>
<dbReference type="Pfam" id="PF00117">
    <property type="entry name" value="GATase"/>
    <property type="match status" value="1"/>
</dbReference>
<keyword evidence="2" id="KW-0808">Transferase</keyword>
<dbReference type="PANTHER" id="PTHR42695">
    <property type="entry name" value="GLUTAMINE AMIDOTRANSFERASE YLR126C-RELATED"/>
    <property type="match status" value="1"/>
</dbReference>
<comment type="caution">
    <text evidence="2">The sequence shown here is derived from an EMBL/GenBank/DDBJ whole genome shotgun (WGS) entry which is preliminary data.</text>
</comment>
<dbReference type="Proteomes" id="UP000037729">
    <property type="component" value="Unassembled WGS sequence"/>
</dbReference>
<proteinExistence type="predicted"/>
<keyword evidence="3" id="KW-1185">Reference proteome</keyword>
<name>A0A0N0BPN8_9EURY</name>
<evidence type="ECO:0000313" key="3">
    <source>
        <dbReference type="Proteomes" id="UP000037729"/>
    </source>
</evidence>
<dbReference type="PANTHER" id="PTHR42695:SF5">
    <property type="entry name" value="GLUTAMINE AMIDOTRANSFERASE YLR126C-RELATED"/>
    <property type="match status" value="1"/>
</dbReference>
<dbReference type="GO" id="GO:0005829">
    <property type="term" value="C:cytosol"/>
    <property type="evidence" value="ECO:0007669"/>
    <property type="project" value="TreeGrafter"/>
</dbReference>
<keyword evidence="2" id="KW-0315">Glutamine amidotransferase</keyword>
<dbReference type="InterPro" id="IPR044992">
    <property type="entry name" value="ChyE-like"/>
</dbReference>
<protein>
    <submittedName>
        <fullName evidence="2">Glutamine amidotransferase</fullName>
    </submittedName>
</protein>
<dbReference type="PATRIC" id="fig|1705562.3.peg.2898"/>
<evidence type="ECO:0000313" key="2">
    <source>
        <dbReference type="EMBL" id="KOX94046.1"/>
    </source>
</evidence>
<dbReference type="Gene3D" id="3.40.50.880">
    <property type="match status" value="1"/>
</dbReference>